<dbReference type="Pfam" id="PF04972">
    <property type="entry name" value="BON"/>
    <property type="match status" value="3"/>
</dbReference>
<reference evidence="2 3" key="1">
    <citation type="submission" date="2018-07" db="EMBL/GenBank/DDBJ databases">
        <title>Genomic Encyclopedia of Type Strains, Phase III (KMG-III): the genomes of soil and plant-associated and newly described type strains.</title>
        <authorList>
            <person name="Whitman W."/>
        </authorList>
    </citation>
    <scope>NUCLEOTIDE SEQUENCE [LARGE SCALE GENOMIC DNA]</scope>
    <source>
        <strain evidence="2 3">CECT 7946</strain>
    </source>
</reference>
<name>A0A3D9H2B7_9FLAO</name>
<evidence type="ECO:0000313" key="3">
    <source>
        <dbReference type="Proteomes" id="UP000256980"/>
    </source>
</evidence>
<gene>
    <name evidence="2" type="ORF">DFQ10_105248</name>
</gene>
<dbReference type="InterPro" id="IPR051686">
    <property type="entry name" value="Lipoprotein_DolP"/>
</dbReference>
<proteinExistence type="predicted"/>
<sequence length="216" mass="24115">MRSDLSIKEDVLSELNWQPNIDETQIGVTVKNGVVTLSGVVDNYTKKRAAENAVKSVAGVKAIAEDIKVQYAGNDKRTEAEIAKASVDALMWHSSIPENVVEVKVDNGWVYLSGEVEWDYQKDSAKHAVENLKGVLGVTDDITLKRVIKPIELKEKIRRAFERMADRESNNISVEVEGHTVRLSGKVHSILEKDEARKMVFNAPGVYEVKNEIEVI</sequence>
<dbReference type="SMART" id="SM00749">
    <property type="entry name" value="BON"/>
    <property type="match status" value="2"/>
</dbReference>
<organism evidence="2 3">
    <name type="scientific">Winogradskyella eximia</name>
    <dbReference type="NCBI Taxonomy" id="262006"/>
    <lineage>
        <taxon>Bacteria</taxon>
        <taxon>Pseudomonadati</taxon>
        <taxon>Bacteroidota</taxon>
        <taxon>Flavobacteriia</taxon>
        <taxon>Flavobacteriales</taxon>
        <taxon>Flavobacteriaceae</taxon>
        <taxon>Winogradskyella</taxon>
    </lineage>
</organism>
<protein>
    <submittedName>
        <fullName evidence="2">Osmotically-inducible protein OsmY</fullName>
    </submittedName>
</protein>
<dbReference type="PANTHER" id="PTHR34606">
    <property type="entry name" value="BON DOMAIN-CONTAINING PROTEIN"/>
    <property type="match status" value="1"/>
</dbReference>
<evidence type="ECO:0000259" key="1">
    <source>
        <dbReference type="PROSITE" id="PS50914"/>
    </source>
</evidence>
<dbReference type="Gene3D" id="3.30.1340.30">
    <property type="match status" value="3"/>
</dbReference>
<dbReference type="Proteomes" id="UP000256980">
    <property type="component" value="Unassembled WGS sequence"/>
</dbReference>
<feature type="domain" description="BON" evidence="1">
    <location>
        <begin position="3"/>
        <end position="71"/>
    </location>
</feature>
<dbReference type="RefSeq" id="WP_181897632.1">
    <property type="nucleotide sequence ID" value="NZ_QRDV01000005.1"/>
</dbReference>
<feature type="domain" description="BON" evidence="1">
    <location>
        <begin position="78"/>
        <end position="146"/>
    </location>
</feature>
<dbReference type="PANTHER" id="PTHR34606:SF15">
    <property type="entry name" value="BON DOMAIN-CONTAINING PROTEIN"/>
    <property type="match status" value="1"/>
</dbReference>
<feature type="domain" description="BON" evidence="1">
    <location>
        <begin position="149"/>
        <end position="216"/>
    </location>
</feature>
<dbReference type="AlphaFoldDB" id="A0A3D9H2B7"/>
<dbReference type="InterPro" id="IPR014004">
    <property type="entry name" value="Transpt-assoc_nodulatn_dom_bac"/>
</dbReference>
<dbReference type="InterPro" id="IPR007055">
    <property type="entry name" value="BON_dom"/>
</dbReference>
<dbReference type="EMBL" id="QRDV01000005">
    <property type="protein sequence ID" value="RED43648.1"/>
    <property type="molecule type" value="Genomic_DNA"/>
</dbReference>
<comment type="caution">
    <text evidence="2">The sequence shown here is derived from an EMBL/GenBank/DDBJ whole genome shotgun (WGS) entry which is preliminary data.</text>
</comment>
<evidence type="ECO:0000313" key="2">
    <source>
        <dbReference type="EMBL" id="RED43648.1"/>
    </source>
</evidence>
<accession>A0A3D9H2B7</accession>
<dbReference type="PROSITE" id="PS50914">
    <property type="entry name" value="BON"/>
    <property type="match status" value="3"/>
</dbReference>
<keyword evidence="3" id="KW-1185">Reference proteome</keyword>